<accession>A0A5Q3Q9Q5</accession>
<keyword evidence="5" id="KW-1185">Reference proteome</keyword>
<dbReference type="InterPro" id="IPR000572">
    <property type="entry name" value="OxRdtase_Mopterin-bd_dom"/>
</dbReference>
<keyword evidence="2" id="KW-0472">Membrane</keyword>
<dbReference type="PRINTS" id="PR00407">
    <property type="entry name" value="EUMOPTERIN"/>
</dbReference>
<feature type="transmembrane region" description="Helical" evidence="2">
    <location>
        <begin position="124"/>
        <end position="144"/>
    </location>
</feature>
<feature type="compositionally biased region" description="Low complexity" evidence="1">
    <location>
        <begin position="203"/>
        <end position="219"/>
    </location>
</feature>
<dbReference type="GO" id="GO:0020037">
    <property type="term" value="F:heme binding"/>
    <property type="evidence" value="ECO:0007669"/>
    <property type="project" value="TreeGrafter"/>
</dbReference>
<dbReference type="PANTHER" id="PTHR19372">
    <property type="entry name" value="SULFITE REDUCTASE"/>
    <property type="match status" value="1"/>
</dbReference>
<reference evidence="5" key="1">
    <citation type="submission" date="2019-11" db="EMBL/GenBank/DDBJ databases">
        <title>The complete genome sequence of Saccharopolyspora sp. E2A.</title>
        <authorList>
            <person name="Zhang G."/>
        </authorList>
    </citation>
    <scope>NUCLEOTIDE SEQUENCE [LARGE SCALE GENOMIC DNA]</scope>
    <source>
        <strain evidence="5">E2A</strain>
    </source>
</reference>
<feature type="transmembrane region" description="Helical" evidence="2">
    <location>
        <begin position="176"/>
        <end position="197"/>
    </location>
</feature>
<organism evidence="4 5">
    <name type="scientific">Allosaccharopolyspora coralli</name>
    <dbReference type="NCBI Taxonomy" id="2665642"/>
    <lineage>
        <taxon>Bacteria</taxon>
        <taxon>Bacillati</taxon>
        <taxon>Actinomycetota</taxon>
        <taxon>Actinomycetes</taxon>
        <taxon>Pseudonocardiales</taxon>
        <taxon>Pseudonocardiaceae</taxon>
        <taxon>Allosaccharopolyspora</taxon>
    </lineage>
</organism>
<protein>
    <submittedName>
        <fullName evidence="4">Molybdopterin-dependent oxidoreductase</fullName>
    </submittedName>
</protein>
<proteinExistence type="predicted"/>
<name>A0A5Q3Q9Q5_9PSEU</name>
<dbReference type="GO" id="GO:0043546">
    <property type="term" value="F:molybdopterin cofactor binding"/>
    <property type="evidence" value="ECO:0007669"/>
    <property type="project" value="TreeGrafter"/>
</dbReference>
<dbReference type="GO" id="GO:0008482">
    <property type="term" value="F:sulfite oxidase activity"/>
    <property type="evidence" value="ECO:0007669"/>
    <property type="project" value="TreeGrafter"/>
</dbReference>
<dbReference type="PANTHER" id="PTHR19372:SF7">
    <property type="entry name" value="SULFITE OXIDASE, MITOCHONDRIAL"/>
    <property type="match status" value="1"/>
</dbReference>
<dbReference type="InterPro" id="IPR036374">
    <property type="entry name" value="OxRdtase_Mopterin-bd_sf"/>
</dbReference>
<dbReference type="AlphaFoldDB" id="A0A5Q3Q9Q5"/>
<dbReference type="Gene3D" id="3.90.420.10">
    <property type="entry name" value="Oxidoreductase, molybdopterin-binding domain"/>
    <property type="match status" value="1"/>
</dbReference>
<feature type="region of interest" description="Disordered" evidence="1">
    <location>
        <begin position="203"/>
        <end position="225"/>
    </location>
</feature>
<dbReference type="InterPro" id="IPR014756">
    <property type="entry name" value="Ig_E-set"/>
</dbReference>
<dbReference type="Proteomes" id="UP000371041">
    <property type="component" value="Chromosome"/>
</dbReference>
<dbReference type="KEGG" id="sace:GIY23_11565"/>
<keyword evidence="2" id="KW-1133">Transmembrane helix</keyword>
<sequence>MNDTPAGPVLRRSVAGLIGLLAAAFALAVGHLVAALIQPNSSPYLAVGNTAIDFTPEPVKAFAIRTFGESDKVALLVGMAVVIALVAVLAGLLSRRSPRPGTVVIGLFGVIGVAAALWRPDLGVLGVLPSAVAAFAGAGAFSWLHSVALRATAAPNGADSGPDAGEDSTHQGRRRVLVSTAAVAAGAGVAGLGGQLLSRQGGVEASRQALAPPRNARPAPKIPQGADFARVGTPTFITPNADFYRIDTALSVPQIRPEDWQLRVHGMVDRELTLGYEDLKARNVVERTITMTCVSNEVGGPYISTANFVGVPIRDVLAEAGVRAGAEQVFSTSEDGYTAGTPVEVLTDPNRDALLAIGMNDEPLPAQHGFPVRMVVPGLYGFVSATKWVVDLELTTFDKQTYWEERGWAERAPIKTQSRIDSPGGFDQLPAGRTTVAGIAWAQHTGIDRVEVRADGGPWQQAQLSTEVNTDTWRMWRVELDLAPGGHTLECRATDRSGYTQTPERVGVIPDGATGWHSVFVTAT</sequence>
<evidence type="ECO:0000313" key="4">
    <source>
        <dbReference type="EMBL" id="QGK70076.1"/>
    </source>
</evidence>
<dbReference type="InterPro" id="IPR008335">
    <property type="entry name" value="Mopterin_OxRdtase_euk"/>
</dbReference>
<gene>
    <name evidence="4" type="ORF">GIY23_11565</name>
</gene>
<dbReference type="GO" id="GO:0006790">
    <property type="term" value="P:sulfur compound metabolic process"/>
    <property type="evidence" value="ECO:0007669"/>
    <property type="project" value="TreeGrafter"/>
</dbReference>
<dbReference type="Pfam" id="PF00174">
    <property type="entry name" value="Oxidored_molyb"/>
    <property type="match status" value="1"/>
</dbReference>
<evidence type="ECO:0000256" key="1">
    <source>
        <dbReference type="SAM" id="MobiDB-lite"/>
    </source>
</evidence>
<feature type="domain" description="Oxidoreductase molybdopterin-binding" evidence="3">
    <location>
        <begin position="250"/>
        <end position="403"/>
    </location>
</feature>
<feature type="transmembrane region" description="Helical" evidence="2">
    <location>
        <begin position="73"/>
        <end position="93"/>
    </location>
</feature>
<dbReference type="EMBL" id="CP045929">
    <property type="protein sequence ID" value="QGK70076.1"/>
    <property type="molecule type" value="Genomic_DNA"/>
</dbReference>
<dbReference type="SUPFAM" id="SSF81296">
    <property type="entry name" value="E set domains"/>
    <property type="match status" value="1"/>
</dbReference>
<dbReference type="RefSeq" id="WP_154076659.1">
    <property type="nucleotide sequence ID" value="NZ_CP045929.1"/>
</dbReference>
<feature type="transmembrane region" description="Helical" evidence="2">
    <location>
        <begin position="100"/>
        <end position="118"/>
    </location>
</feature>
<keyword evidence="2" id="KW-0812">Transmembrane</keyword>
<dbReference type="SUPFAM" id="SSF56524">
    <property type="entry name" value="Oxidoreductase molybdopterin-binding domain"/>
    <property type="match status" value="1"/>
</dbReference>
<dbReference type="Gene3D" id="2.60.40.650">
    <property type="match status" value="1"/>
</dbReference>
<evidence type="ECO:0000313" key="5">
    <source>
        <dbReference type="Proteomes" id="UP000371041"/>
    </source>
</evidence>
<evidence type="ECO:0000259" key="3">
    <source>
        <dbReference type="Pfam" id="PF00174"/>
    </source>
</evidence>
<evidence type="ECO:0000256" key="2">
    <source>
        <dbReference type="SAM" id="Phobius"/>
    </source>
</evidence>